<gene>
    <name evidence="2" type="ORF">SAMN05444349_13322</name>
</gene>
<keyword evidence="3" id="KW-1185">Reference proteome</keyword>
<dbReference type="SUPFAM" id="SSF47781">
    <property type="entry name" value="RuvA domain 2-like"/>
    <property type="match status" value="1"/>
</dbReference>
<evidence type="ECO:0000313" key="2">
    <source>
        <dbReference type="EMBL" id="SHF75716.1"/>
    </source>
</evidence>
<dbReference type="Proteomes" id="UP000184436">
    <property type="component" value="Unassembled WGS sequence"/>
</dbReference>
<dbReference type="EMBL" id="FQVD01000033">
    <property type="protein sequence ID" value="SHF75716.1"/>
    <property type="molecule type" value="Genomic_DNA"/>
</dbReference>
<accession>A0A1M5E945</accession>
<dbReference type="OrthoDB" id="9766750at2"/>
<organism evidence="2 3">
    <name type="scientific">Bacteroides faecichinchillae</name>
    <dbReference type="NCBI Taxonomy" id="871325"/>
    <lineage>
        <taxon>Bacteria</taxon>
        <taxon>Pseudomonadati</taxon>
        <taxon>Bacteroidota</taxon>
        <taxon>Bacteroidia</taxon>
        <taxon>Bacteroidales</taxon>
        <taxon>Bacteroidaceae</taxon>
        <taxon>Bacteroides</taxon>
    </lineage>
</organism>
<reference evidence="2 3" key="1">
    <citation type="submission" date="2016-11" db="EMBL/GenBank/DDBJ databases">
        <authorList>
            <person name="Jaros S."/>
            <person name="Januszkiewicz K."/>
            <person name="Wedrychowicz H."/>
        </authorList>
    </citation>
    <scope>NUCLEOTIDE SEQUENCE [LARGE SCALE GENOMIC DNA]</scope>
    <source>
        <strain evidence="2 3">DSM 26883</strain>
    </source>
</reference>
<keyword evidence="1" id="KW-0732">Signal</keyword>
<sequence length="683" mass="79809">MKRNQLFWLISIINSLFIIPACSAQNQPDSLLDDVLEDLSVNNDINNSVNEQNWENELEELSVRLQEPINLNVATREQLEQFPFLTDLQIEYLLAYVYVHGSMKTLYELQLVEDMDKRTIQYLLPFVCVEEINNRSSFQWKSMLKNAVKYGKHEVLTRMDIPFYKRKGYEHTYLGPSVYNSVKYGFRYSNRLYVGVVAEKDAGEPFGALHNRYGYDYYSFYLLLQNCGRLKTLSVGNYRLNFGQGLVVSTDYLMGKTIYASSFTSRGKGIKKHSSTDEVNYFRGVAATVSLTEKLNISSFYSHRSMDGVLTDGKITSIYKAGLHRSQKEADKKDLFTLQLTGGNISYQQSHIHLGITGIYYVFNHPYEPELTGYSKYNLHGNQFYNLGIDYAYQWHRFSFQGEMAKGKKGWASLNRFQYSLMEGTHLVLIQRFYSFDYWAMFAHSFREGSTVQNEQGYYLGVETSPFRYWNFLASCDLFSFPWKKYRISKTGSHGIDVLIQTTFSPHENLSMYLKYRYKQKERDLSGTKGSIILPIYHHQLRYRLNYSLNEVLSFRTTLEYNHFYSQDKAASLGYQATGMISYRLPGTRLFAEVQGSYFYTDDYDSRVYISEKGLLYTFYTPSFQGQGFRCVAHFRYDFNEHWMFITKFGETTYLNRDEIGSGNDLIRGNKKADIQMQLRIKF</sequence>
<dbReference type="InterPro" id="IPR010994">
    <property type="entry name" value="RuvA_2-like"/>
</dbReference>
<feature type="chain" id="PRO_5030031362" evidence="1">
    <location>
        <begin position="25"/>
        <end position="683"/>
    </location>
</feature>
<dbReference type="AlphaFoldDB" id="A0A1M5E945"/>
<protein>
    <submittedName>
        <fullName evidence="2">Helix-hairpin-helix motif-containing protein</fullName>
    </submittedName>
</protein>
<dbReference type="RefSeq" id="WP_073350244.1">
    <property type="nucleotide sequence ID" value="NZ_FQVD01000033.1"/>
</dbReference>
<feature type="signal peptide" evidence="1">
    <location>
        <begin position="1"/>
        <end position="24"/>
    </location>
</feature>
<dbReference type="STRING" id="871325.SAMN05444349_13322"/>
<proteinExistence type="predicted"/>
<evidence type="ECO:0000313" key="3">
    <source>
        <dbReference type="Proteomes" id="UP000184436"/>
    </source>
</evidence>
<evidence type="ECO:0000256" key="1">
    <source>
        <dbReference type="SAM" id="SignalP"/>
    </source>
</evidence>
<name>A0A1M5E945_9BACE</name>